<protein>
    <recommendedName>
        <fullName evidence="1">Integrase catalytic domain-containing protein</fullName>
    </recommendedName>
</protein>
<dbReference type="PROSITE" id="PS50994">
    <property type="entry name" value="INTEGRASE"/>
    <property type="match status" value="1"/>
</dbReference>
<dbReference type="GO" id="GO:0015074">
    <property type="term" value="P:DNA integration"/>
    <property type="evidence" value="ECO:0007669"/>
    <property type="project" value="InterPro"/>
</dbReference>
<feature type="domain" description="Integrase catalytic" evidence="1">
    <location>
        <begin position="1"/>
        <end position="54"/>
    </location>
</feature>
<proteinExistence type="predicted"/>
<sequence length="54" mass="6339">MTCDRGGEFTNQSYISKLEKKGIAIYFAKPHSPYERGSNENHNDLLREYYPKIK</sequence>
<evidence type="ECO:0000259" key="1">
    <source>
        <dbReference type="PROSITE" id="PS50994"/>
    </source>
</evidence>
<dbReference type="InterPro" id="IPR036397">
    <property type="entry name" value="RNaseH_sf"/>
</dbReference>
<reference evidence="2 3" key="1">
    <citation type="submission" date="2020-03" db="EMBL/GenBank/DDBJ databases">
        <title>Bacterial samples isolated from urine from healthy bovine heifers (Gyr breed).</title>
        <authorList>
            <person name="Giannattasio-Ferraz S."/>
            <person name="Maskeri L."/>
            <person name="Penido A."/>
            <person name="Barbosa-Stancioli E.F."/>
            <person name="Putonti C."/>
        </authorList>
    </citation>
    <scope>NUCLEOTIDE SEQUENCE [LARGE SCALE GENOMIC DNA]</scope>
    <source>
        <strain evidence="2 3">UFMG-H7</strain>
    </source>
</reference>
<dbReference type="PANTHER" id="PTHR10948">
    <property type="entry name" value="TRANSPOSASE"/>
    <property type="match status" value="1"/>
</dbReference>
<evidence type="ECO:0000313" key="3">
    <source>
        <dbReference type="Proteomes" id="UP000521358"/>
    </source>
</evidence>
<dbReference type="InterPro" id="IPR051917">
    <property type="entry name" value="Transposase-Integrase"/>
</dbReference>
<organism evidence="2 3">
    <name type="scientific">Vagococcus fluvialis</name>
    <dbReference type="NCBI Taxonomy" id="2738"/>
    <lineage>
        <taxon>Bacteria</taxon>
        <taxon>Bacillati</taxon>
        <taxon>Bacillota</taxon>
        <taxon>Bacilli</taxon>
        <taxon>Lactobacillales</taxon>
        <taxon>Enterococcaceae</taxon>
        <taxon>Vagococcus</taxon>
    </lineage>
</organism>
<evidence type="ECO:0000313" key="2">
    <source>
        <dbReference type="EMBL" id="NKC68568.1"/>
    </source>
</evidence>
<dbReference type="InterPro" id="IPR001584">
    <property type="entry name" value="Integrase_cat-core"/>
</dbReference>
<dbReference type="EMBL" id="JAAVMB010000012">
    <property type="protein sequence ID" value="NKC68568.1"/>
    <property type="molecule type" value="Genomic_DNA"/>
</dbReference>
<dbReference type="Proteomes" id="UP000521358">
    <property type="component" value="Unassembled WGS sequence"/>
</dbReference>
<dbReference type="PANTHER" id="PTHR10948:SF23">
    <property type="entry name" value="TRANSPOSASE INSI FOR INSERTION SEQUENCE ELEMENT IS30A-RELATED"/>
    <property type="match status" value="1"/>
</dbReference>
<dbReference type="GO" id="GO:0003676">
    <property type="term" value="F:nucleic acid binding"/>
    <property type="evidence" value="ECO:0007669"/>
    <property type="project" value="InterPro"/>
</dbReference>
<gene>
    <name evidence="2" type="ORF">HED35_10755</name>
</gene>
<dbReference type="GO" id="GO:0005829">
    <property type="term" value="C:cytosol"/>
    <property type="evidence" value="ECO:0007669"/>
    <property type="project" value="TreeGrafter"/>
</dbReference>
<name>A0A7X6DAL3_9ENTE</name>
<accession>A0A7X6DAL3</accession>
<dbReference type="InterPro" id="IPR012337">
    <property type="entry name" value="RNaseH-like_sf"/>
</dbReference>
<comment type="caution">
    <text evidence="2">The sequence shown here is derived from an EMBL/GenBank/DDBJ whole genome shotgun (WGS) entry which is preliminary data.</text>
</comment>
<dbReference type="AlphaFoldDB" id="A0A7X6DAL3"/>
<dbReference type="GO" id="GO:0032196">
    <property type="term" value="P:transposition"/>
    <property type="evidence" value="ECO:0007669"/>
    <property type="project" value="TreeGrafter"/>
</dbReference>
<dbReference type="Gene3D" id="3.30.420.10">
    <property type="entry name" value="Ribonuclease H-like superfamily/Ribonuclease H"/>
    <property type="match status" value="1"/>
</dbReference>
<dbReference type="GO" id="GO:0004803">
    <property type="term" value="F:transposase activity"/>
    <property type="evidence" value="ECO:0007669"/>
    <property type="project" value="TreeGrafter"/>
</dbReference>
<dbReference type="SUPFAM" id="SSF53098">
    <property type="entry name" value="Ribonuclease H-like"/>
    <property type="match status" value="1"/>
</dbReference>